<gene>
    <name evidence="1" type="ORF">IEO70_10960</name>
</gene>
<reference evidence="1" key="1">
    <citation type="submission" date="2020-09" db="EMBL/GenBank/DDBJ databases">
        <title>Bacillus faecalis sp. nov., a moderately halophilic bacterium isolated from cow faeces.</title>
        <authorList>
            <person name="Jiang L."/>
            <person name="Lee J."/>
        </authorList>
    </citation>
    <scope>NUCLEOTIDE SEQUENCE</scope>
    <source>
        <strain evidence="1">AGMB 02131</strain>
    </source>
</reference>
<sequence length="69" mass="7993">MAAKKKFEVEENETIGMCLDRMKEEGYMPVKRIEKPIFKEVIVNGEKNYEPAGQKIIFEAKKTDLKAND</sequence>
<proteinExistence type="predicted"/>
<evidence type="ECO:0000313" key="2">
    <source>
        <dbReference type="Proteomes" id="UP000602076"/>
    </source>
</evidence>
<keyword evidence="2" id="KW-1185">Reference proteome</keyword>
<dbReference type="Pfam" id="PF14044">
    <property type="entry name" value="NETI"/>
    <property type="match status" value="1"/>
</dbReference>
<evidence type="ECO:0000313" key="1">
    <source>
        <dbReference type="EMBL" id="MBD3108884.1"/>
    </source>
</evidence>
<dbReference type="Proteomes" id="UP000602076">
    <property type="component" value="Unassembled WGS sequence"/>
</dbReference>
<comment type="caution">
    <text evidence="1">The sequence shown here is derived from an EMBL/GenBank/DDBJ whole genome shotgun (WGS) entry which is preliminary data.</text>
</comment>
<dbReference type="EMBL" id="JACXSI010000023">
    <property type="protein sequence ID" value="MBD3108884.1"/>
    <property type="molecule type" value="Genomic_DNA"/>
</dbReference>
<dbReference type="InterPro" id="IPR025930">
    <property type="entry name" value="NETI"/>
</dbReference>
<dbReference type="RefSeq" id="WP_190998408.1">
    <property type="nucleotide sequence ID" value="NZ_JACXSI010000023.1"/>
</dbReference>
<dbReference type="AlphaFoldDB" id="A0A927D0P3"/>
<name>A0A927D0P3_9BACI</name>
<organism evidence="1 2">
    <name type="scientific">Peribacillus faecalis</name>
    <dbReference type="NCBI Taxonomy" id="2772559"/>
    <lineage>
        <taxon>Bacteria</taxon>
        <taxon>Bacillati</taxon>
        <taxon>Bacillota</taxon>
        <taxon>Bacilli</taxon>
        <taxon>Bacillales</taxon>
        <taxon>Bacillaceae</taxon>
        <taxon>Peribacillus</taxon>
    </lineage>
</organism>
<accession>A0A927D0P3</accession>
<protein>
    <submittedName>
        <fullName evidence="1">NETI motif-containing protein</fullName>
    </submittedName>
</protein>